<name>A0A5D9C3G3_9SPHN</name>
<keyword evidence="2" id="KW-1185">Reference proteome</keyword>
<evidence type="ECO:0000313" key="2">
    <source>
        <dbReference type="Proteomes" id="UP000322077"/>
    </source>
</evidence>
<dbReference type="Proteomes" id="UP000322077">
    <property type="component" value="Unassembled WGS sequence"/>
</dbReference>
<dbReference type="AlphaFoldDB" id="A0A5D9C3G3"/>
<dbReference type="EMBL" id="VTOU01000003">
    <property type="protein sequence ID" value="TZG26003.1"/>
    <property type="molecule type" value="Genomic_DNA"/>
</dbReference>
<organism evidence="1 2">
    <name type="scientific">Sphingomonas montanisoli</name>
    <dbReference type="NCBI Taxonomy" id="2606412"/>
    <lineage>
        <taxon>Bacteria</taxon>
        <taxon>Pseudomonadati</taxon>
        <taxon>Pseudomonadota</taxon>
        <taxon>Alphaproteobacteria</taxon>
        <taxon>Sphingomonadales</taxon>
        <taxon>Sphingomonadaceae</taxon>
        <taxon>Sphingomonas</taxon>
    </lineage>
</organism>
<gene>
    <name evidence="1" type="ORF">FYJ91_13620</name>
</gene>
<sequence length="108" mass="11918">MAKITITDIIDAVPGRAAEVHKAYMDEYAPTARTRGMELEQALISPPIYLTGQSNRLTFVWSVPDTAGFWKARLGGAGMPAVRGFWAKIAPLVVWRDRRAHEEAAAHV</sequence>
<comment type="caution">
    <text evidence="1">The sequence shown here is derived from an EMBL/GenBank/DDBJ whole genome shotgun (WGS) entry which is preliminary data.</text>
</comment>
<dbReference type="RefSeq" id="WP_149522810.1">
    <property type="nucleotide sequence ID" value="NZ_VTOU01000003.1"/>
</dbReference>
<reference evidence="1 2" key="1">
    <citation type="submission" date="2019-08" db="EMBL/GenBank/DDBJ databases">
        <authorList>
            <person name="Wang G."/>
            <person name="Xu Z."/>
        </authorList>
    </citation>
    <scope>NUCLEOTIDE SEQUENCE [LARGE SCALE GENOMIC DNA]</scope>
    <source>
        <strain evidence="1 2">ZX</strain>
    </source>
</reference>
<evidence type="ECO:0000313" key="1">
    <source>
        <dbReference type="EMBL" id="TZG26003.1"/>
    </source>
</evidence>
<proteinExistence type="predicted"/>
<protein>
    <submittedName>
        <fullName evidence="1">Uncharacterized protein</fullName>
    </submittedName>
</protein>
<accession>A0A5D9C3G3</accession>